<evidence type="ECO:0000256" key="2">
    <source>
        <dbReference type="ARBA" id="ARBA00006214"/>
    </source>
</evidence>
<dbReference type="Gene3D" id="1.20.1440.130">
    <property type="entry name" value="VKOR domain"/>
    <property type="match status" value="1"/>
</dbReference>
<evidence type="ECO:0000313" key="13">
    <source>
        <dbReference type="Proteomes" id="UP001142291"/>
    </source>
</evidence>
<feature type="transmembrane region" description="Helical" evidence="10">
    <location>
        <begin position="142"/>
        <end position="162"/>
    </location>
</feature>
<name>A0A9W6M630_9MICO</name>
<feature type="transmembrane region" description="Helical" evidence="10">
    <location>
        <begin position="53"/>
        <end position="73"/>
    </location>
</feature>
<keyword evidence="7 10" id="KW-0472">Membrane</keyword>
<feature type="transmembrane region" description="Helical" evidence="10">
    <location>
        <begin position="216"/>
        <end position="234"/>
    </location>
</feature>
<dbReference type="Pfam" id="PF07884">
    <property type="entry name" value="VKOR"/>
    <property type="match status" value="1"/>
</dbReference>
<comment type="similarity">
    <text evidence="2">Belongs to the VKOR family.</text>
</comment>
<reference evidence="12" key="1">
    <citation type="journal article" date="2014" name="Int. J. Syst. Evol. Microbiol.">
        <title>Complete genome sequence of Corynebacterium casei LMG S-19264T (=DSM 44701T), isolated from a smear-ripened cheese.</title>
        <authorList>
            <consortium name="US DOE Joint Genome Institute (JGI-PGF)"/>
            <person name="Walter F."/>
            <person name="Albersmeier A."/>
            <person name="Kalinowski J."/>
            <person name="Ruckert C."/>
        </authorList>
    </citation>
    <scope>NUCLEOTIDE SEQUENCE</scope>
    <source>
        <strain evidence="12">VKM Ac-1940</strain>
    </source>
</reference>
<gene>
    <name evidence="12" type="ORF">GCM10017591_20920</name>
</gene>
<keyword evidence="13" id="KW-1185">Reference proteome</keyword>
<keyword evidence="6" id="KW-0560">Oxidoreductase</keyword>
<keyword evidence="9" id="KW-0676">Redox-active center</keyword>
<dbReference type="AlphaFoldDB" id="A0A9W6M630"/>
<evidence type="ECO:0000256" key="8">
    <source>
        <dbReference type="ARBA" id="ARBA00023157"/>
    </source>
</evidence>
<keyword evidence="5 10" id="KW-1133">Transmembrane helix</keyword>
<dbReference type="GO" id="GO:0016491">
    <property type="term" value="F:oxidoreductase activity"/>
    <property type="evidence" value="ECO:0007669"/>
    <property type="project" value="UniProtKB-KW"/>
</dbReference>
<reference evidence="12" key="2">
    <citation type="submission" date="2023-01" db="EMBL/GenBank/DDBJ databases">
        <authorList>
            <person name="Sun Q."/>
            <person name="Evtushenko L."/>
        </authorList>
    </citation>
    <scope>NUCLEOTIDE SEQUENCE</scope>
    <source>
        <strain evidence="12">VKM Ac-1940</strain>
    </source>
</reference>
<organism evidence="12 13">
    <name type="scientific">Microbacterium dextranolyticum</name>
    <dbReference type="NCBI Taxonomy" id="36806"/>
    <lineage>
        <taxon>Bacteria</taxon>
        <taxon>Bacillati</taxon>
        <taxon>Actinomycetota</taxon>
        <taxon>Actinomycetes</taxon>
        <taxon>Micrococcales</taxon>
        <taxon>Microbacteriaceae</taxon>
        <taxon>Microbacterium</taxon>
    </lineage>
</organism>
<comment type="caution">
    <text evidence="12">The sequence shown here is derived from an EMBL/GenBank/DDBJ whole genome shotgun (WGS) entry which is preliminary data.</text>
</comment>
<evidence type="ECO:0000256" key="3">
    <source>
        <dbReference type="ARBA" id="ARBA00022692"/>
    </source>
</evidence>
<evidence type="ECO:0000259" key="11">
    <source>
        <dbReference type="SMART" id="SM00756"/>
    </source>
</evidence>
<evidence type="ECO:0000256" key="7">
    <source>
        <dbReference type="ARBA" id="ARBA00023136"/>
    </source>
</evidence>
<dbReference type="InterPro" id="IPR041714">
    <property type="entry name" value="VKOR_Actinobacteria"/>
</dbReference>
<keyword evidence="8" id="KW-1015">Disulfide bond</keyword>
<dbReference type="InterPro" id="IPR012932">
    <property type="entry name" value="VKOR"/>
</dbReference>
<feature type="transmembrane region" description="Helical" evidence="10">
    <location>
        <begin position="117"/>
        <end position="135"/>
    </location>
</feature>
<evidence type="ECO:0000313" key="12">
    <source>
        <dbReference type="EMBL" id="GLJ96029.1"/>
    </source>
</evidence>
<keyword evidence="3 10" id="KW-0812">Transmembrane</keyword>
<dbReference type="InterPro" id="IPR038354">
    <property type="entry name" value="VKOR_sf"/>
</dbReference>
<dbReference type="EMBL" id="BSER01000009">
    <property type="protein sequence ID" value="GLJ96029.1"/>
    <property type="molecule type" value="Genomic_DNA"/>
</dbReference>
<dbReference type="Proteomes" id="UP001142291">
    <property type="component" value="Unassembled WGS sequence"/>
</dbReference>
<sequence>MRGAAARSSGIIIALPAGYCAEAFRIAAAFGRCIAARWDNSGMPHRTVESRPTALAIWLIVAGLIGWIAAFALTTEKFHALMNPDAGGATCDFSIVVQCTANLNSWQGSVFGFPNPLIGLTGWIAPIVVGAAVLAGARFARWFWWAFAAGITFAFGFVLWLIGQSIYVLGTLCPWCMVTWLVTIPTFYAVVVHLFRSGVVSDSPRVRAVGARLAPWVPLMAFVTYALVLLLAQLRLDAVPQLLDVIF</sequence>
<evidence type="ECO:0000256" key="1">
    <source>
        <dbReference type="ARBA" id="ARBA00004141"/>
    </source>
</evidence>
<feature type="transmembrane region" description="Helical" evidence="10">
    <location>
        <begin position="168"/>
        <end position="195"/>
    </location>
</feature>
<proteinExistence type="inferred from homology"/>
<keyword evidence="4" id="KW-0874">Quinone</keyword>
<evidence type="ECO:0000256" key="9">
    <source>
        <dbReference type="ARBA" id="ARBA00023284"/>
    </source>
</evidence>
<evidence type="ECO:0000256" key="10">
    <source>
        <dbReference type="SAM" id="Phobius"/>
    </source>
</evidence>
<protein>
    <recommendedName>
        <fullName evidence="11">Vitamin K epoxide reductase domain-containing protein</fullName>
    </recommendedName>
</protein>
<accession>A0A9W6M630</accession>
<dbReference type="GO" id="GO:0048038">
    <property type="term" value="F:quinone binding"/>
    <property type="evidence" value="ECO:0007669"/>
    <property type="project" value="UniProtKB-KW"/>
</dbReference>
<evidence type="ECO:0000256" key="4">
    <source>
        <dbReference type="ARBA" id="ARBA00022719"/>
    </source>
</evidence>
<feature type="domain" description="Vitamin K epoxide reductase" evidence="11">
    <location>
        <begin position="52"/>
        <end position="194"/>
    </location>
</feature>
<dbReference type="SMART" id="SM00756">
    <property type="entry name" value="VKc"/>
    <property type="match status" value="1"/>
</dbReference>
<dbReference type="CDD" id="cd12922">
    <property type="entry name" value="VKOR_5"/>
    <property type="match status" value="1"/>
</dbReference>
<dbReference type="GO" id="GO:0016020">
    <property type="term" value="C:membrane"/>
    <property type="evidence" value="ECO:0007669"/>
    <property type="project" value="UniProtKB-SubCell"/>
</dbReference>
<evidence type="ECO:0000256" key="6">
    <source>
        <dbReference type="ARBA" id="ARBA00023002"/>
    </source>
</evidence>
<comment type="subcellular location">
    <subcellularLocation>
        <location evidence="1">Membrane</location>
        <topology evidence="1">Multi-pass membrane protein</topology>
    </subcellularLocation>
</comment>
<evidence type="ECO:0000256" key="5">
    <source>
        <dbReference type="ARBA" id="ARBA00022989"/>
    </source>
</evidence>